<evidence type="ECO:0000256" key="7">
    <source>
        <dbReference type="RuleBase" id="RU003942"/>
    </source>
</evidence>
<dbReference type="OrthoDB" id="21828at2"/>
<reference evidence="9 10" key="1">
    <citation type="submission" date="2016-06" db="EMBL/GenBank/DDBJ databases">
        <title>Domibacillus iocasae genome sequencing.</title>
        <authorList>
            <person name="Verma A."/>
            <person name="Pal Y."/>
            <person name="Ojha A.K."/>
            <person name="Krishnamurthi S."/>
        </authorList>
    </citation>
    <scope>NUCLEOTIDE SEQUENCE [LARGE SCALE GENOMIC DNA]</scope>
    <source>
        <strain evidence="9 10">DSM 29979</strain>
    </source>
</reference>
<dbReference type="InterPro" id="IPR045324">
    <property type="entry name" value="Small_multidrug_res"/>
</dbReference>
<keyword evidence="2" id="KW-0813">Transport</keyword>
<keyword evidence="5 8" id="KW-1133">Transmembrane helix</keyword>
<dbReference type="GO" id="GO:0005886">
    <property type="term" value="C:plasma membrane"/>
    <property type="evidence" value="ECO:0007669"/>
    <property type="project" value="UniProtKB-SubCell"/>
</dbReference>
<dbReference type="PANTHER" id="PTHR30561:SF0">
    <property type="entry name" value="GUANIDINIUM EXPORTER"/>
    <property type="match status" value="1"/>
</dbReference>
<keyword evidence="3" id="KW-1003">Cell membrane</keyword>
<dbReference type="PANTHER" id="PTHR30561">
    <property type="entry name" value="SMR FAMILY PROTON-DEPENDENT DRUG EFFLUX TRANSPORTER SUGE"/>
    <property type="match status" value="1"/>
</dbReference>
<keyword evidence="4 7" id="KW-0812">Transmembrane</keyword>
<evidence type="ECO:0000256" key="8">
    <source>
        <dbReference type="SAM" id="Phobius"/>
    </source>
</evidence>
<feature type="transmembrane region" description="Helical" evidence="8">
    <location>
        <begin position="32"/>
        <end position="53"/>
    </location>
</feature>
<dbReference type="AlphaFoldDB" id="A0A1E7DQ54"/>
<dbReference type="EMBL" id="MAMP01000020">
    <property type="protein sequence ID" value="OES45184.1"/>
    <property type="molecule type" value="Genomic_DNA"/>
</dbReference>
<dbReference type="Proteomes" id="UP000095658">
    <property type="component" value="Unassembled WGS sequence"/>
</dbReference>
<protein>
    <submittedName>
        <fullName evidence="9">Transporter</fullName>
    </submittedName>
</protein>
<feature type="transmembrane region" description="Helical" evidence="8">
    <location>
        <begin position="87"/>
        <end position="103"/>
    </location>
</feature>
<gene>
    <name evidence="9" type="ORF">BA724_04025</name>
</gene>
<dbReference type="STRING" id="1714016.BA724_04025"/>
<organism evidence="9 10">
    <name type="scientific">Domibacillus iocasae</name>
    <dbReference type="NCBI Taxonomy" id="1714016"/>
    <lineage>
        <taxon>Bacteria</taxon>
        <taxon>Bacillati</taxon>
        <taxon>Bacillota</taxon>
        <taxon>Bacilli</taxon>
        <taxon>Bacillales</taxon>
        <taxon>Bacillaceae</taxon>
        <taxon>Domibacillus</taxon>
    </lineage>
</organism>
<evidence type="ECO:0000256" key="3">
    <source>
        <dbReference type="ARBA" id="ARBA00022475"/>
    </source>
</evidence>
<feature type="transmembrane region" description="Helical" evidence="8">
    <location>
        <begin position="6"/>
        <end position="23"/>
    </location>
</feature>
<dbReference type="Pfam" id="PF00893">
    <property type="entry name" value="Multi_Drug_Res"/>
    <property type="match status" value="1"/>
</dbReference>
<dbReference type="InterPro" id="IPR037185">
    <property type="entry name" value="EmrE-like"/>
</dbReference>
<comment type="subcellular location">
    <subcellularLocation>
        <location evidence="1 7">Cell membrane</location>
        <topology evidence="1 7">Multi-pass membrane protein</topology>
    </subcellularLocation>
</comment>
<name>A0A1E7DQ54_9BACI</name>
<accession>A0A1E7DQ54</accession>
<dbReference type="SUPFAM" id="SSF103481">
    <property type="entry name" value="Multidrug resistance efflux transporter EmrE"/>
    <property type="match status" value="1"/>
</dbReference>
<evidence type="ECO:0000256" key="1">
    <source>
        <dbReference type="ARBA" id="ARBA00004651"/>
    </source>
</evidence>
<feature type="transmembrane region" description="Helical" evidence="8">
    <location>
        <begin position="59"/>
        <end position="78"/>
    </location>
</feature>
<comment type="similarity">
    <text evidence="7">Belongs to the drug/metabolite transporter (DMT) superfamily. Small multidrug resistance (SMR) (TC 2.A.7.1) family.</text>
</comment>
<evidence type="ECO:0000313" key="10">
    <source>
        <dbReference type="Proteomes" id="UP000095658"/>
    </source>
</evidence>
<keyword evidence="10" id="KW-1185">Reference proteome</keyword>
<evidence type="ECO:0000256" key="4">
    <source>
        <dbReference type="ARBA" id="ARBA00022692"/>
    </source>
</evidence>
<comment type="caution">
    <text evidence="9">The sequence shown here is derived from an EMBL/GenBank/DDBJ whole genome shotgun (WGS) entry which is preliminary data.</text>
</comment>
<evidence type="ECO:0000256" key="6">
    <source>
        <dbReference type="ARBA" id="ARBA00023136"/>
    </source>
</evidence>
<evidence type="ECO:0000313" key="9">
    <source>
        <dbReference type="EMBL" id="OES45184.1"/>
    </source>
</evidence>
<evidence type="ECO:0000256" key="5">
    <source>
        <dbReference type="ARBA" id="ARBA00022989"/>
    </source>
</evidence>
<dbReference type="FunFam" id="1.10.3730.20:FF:000001">
    <property type="entry name" value="Quaternary ammonium compound resistance transporter SugE"/>
    <property type="match status" value="1"/>
</dbReference>
<dbReference type="InterPro" id="IPR000390">
    <property type="entry name" value="Small_drug/metabolite_transptr"/>
</dbReference>
<sequence length="104" mass="11136">MTWTLLIAAGLLEVVGVAGMTMVNEQKTLRSWLILICGFGLSFLFLSIAMASIPMGTAYSIWTGIGTVGSALVGMIVYNEPRDAKRLLFIAMIIIAVIGLKLVS</sequence>
<proteinExistence type="inferred from homology"/>
<dbReference type="RefSeq" id="WP_069938065.1">
    <property type="nucleotide sequence ID" value="NZ_MAMP01000020.1"/>
</dbReference>
<evidence type="ECO:0000256" key="2">
    <source>
        <dbReference type="ARBA" id="ARBA00022448"/>
    </source>
</evidence>
<dbReference type="GO" id="GO:0022857">
    <property type="term" value="F:transmembrane transporter activity"/>
    <property type="evidence" value="ECO:0007669"/>
    <property type="project" value="InterPro"/>
</dbReference>
<keyword evidence="6 8" id="KW-0472">Membrane</keyword>
<dbReference type="Gene3D" id="1.10.3730.20">
    <property type="match status" value="1"/>
</dbReference>